<comment type="caution">
    <text evidence="3">The sequence shown here is derived from an EMBL/GenBank/DDBJ whole genome shotgun (WGS) entry which is preliminary data.</text>
</comment>
<evidence type="ECO:0000256" key="2">
    <source>
        <dbReference type="SAM" id="SignalP"/>
    </source>
</evidence>
<name>A0ABX2ASB5_9BACT</name>
<gene>
    <name evidence="3" type="ORF">HPS55_04140</name>
</gene>
<feature type="compositionally biased region" description="Basic and acidic residues" evidence="1">
    <location>
        <begin position="82"/>
        <end position="94"/>
    </location>
</feature>
<dbReference type="Proteomes" id="UP001193734">
    <property type="component" value="Unassembled WGS sequence"/>
</dbReference>
<proteinExistence type="predicted"/>
<dbReference type="PROSITE" id="PS51257">
    <property type="entry name" value="PROKAR_LIPOPROTEIN"/>
    <property type="match status" value="1"/>
</dbReference>
<dbReference type="GeneID" id="82156950"/>
<feature type="signal peptide" evidence="2">
    <location>
        <begin position="1"/>
        <end position="20"/>
    </location>
</feature>
<organism evidence="3 4">
    <name type="scientific">Xylanibacter rodentium</name>
    <dbReference type="NCBI Taxonomy" id="2736289"/>
    <lineage>
        <taxon>Bacteria</taxon>
        <taxon>Pseudomonadati</taxon>
        <taxon>Bacteroidota</taxon>
        <taxon>Bacteroidia</taxon>
        <taxon>Bacteroidales</taxon>
        <taxon>Prevotellaceae</taxon>
        <taxon>Xylanibacter</taxon>
    </lineage>
</organism>
<dbReference type="RefSeq" id="WP_172176060.1">
    <property type="nucleotide sequence ID" value="NZ_CASGIA010000004.1"/>
</dbReference>
<accession>A0ABX2ASB5</accession>
<feature type="region of interest" description="Disordered" evidence="1">
    <location>
        <begin position="79"/>
        <end position="101"/>
    </location>
</feature>
<feature type="chain" id="PRO_5045224999" evidence="2">
    <location>
        <begin position="21"/>
        <end position="171"/>
    </location>
</feature>
<keyword evidence="4" id="KW-1185">Reference proteome</keyword>
<dbReference type="Pfam" id="PF16231">
    <property type="entry name" value="DUF4890"/>
    <property type="match status" value="1"/>
</dbReference>
<sequence>MKRMIMTLTAALVMSCAAMAQTGGNGEKKPADKTEMVRKRTEAVAARYGLNEEQKAKLLELNTRYADSIRVGMRVQGGRRMPAGDRMKTNDGRRHIGGHQGGVKDSVAIRRMPAGQPRKIDAARRMERAGAMKRYDEKLKGIMTSEQYQKYTEDMNKRMQRQARPRNGMRQ</sequence>
<dbReference type="EMBL" id="JABKKE010000005">
    <property type="protein sequence ID" value="NPE13525.1"/>
    <property type="molecule type" value="Genomic_DNA"/>
</dbReference>
<dbReference type="InterPro" id="IPR032612">
    <property type="entry name" value="DUF4890"/>
</dbReference>
<evidence type="ECO:0000313" key="4">
    <source>
        <dbReference type="Proteomes" id="UP001193734"/>
    </source>
</evidence>
<reference evidence="3 4" key="1">
    <citation type="submission" date="2020-05" db="EMBL/GenBank/DDBJ databases">
        <title>Distinct polysaccharide utilization as determinants for interspecies competition between intestinal Prevotella spp.</title>
        <authorList>
            <person name="Galvez E.J.C."/>
            <person name="Iljazovic A."/>
            <person name="Strowig T."/>
        </authorList>
    </citation>
    <scope>NUCLEOTIDE SEQUENCE [LARGE SCALE GENOMIC DNA]</scope>
    <source>
        <strain evidence="3 4">PROD</strain>
    </source>
</reference>
<keyword evidence="2" id="KW-0732">Signal</keyword>
<protein>
    <submittedName>
        <fullName evidence="3">DUF4890 domain-containing protein</fullName>
    </submittedName>
</protein>
<evidence type="ECO:0000313" key="3">
    <source>
        <dbReference type="EMBL" id="NPE13525.1"/>
    </source>
</evidence>
<evidence type="ECO:0000256" key="1">
    <source>
        <dbReference type="SAM" id="MobiDB-lite"/>
    </source>
</evidence>